<dbReference type="Pfam" id="PF06723">
    <property type="entry name" value="MreB_Mbl"/>
    <property type="match status" value="1"/>
</dbReference>
<protein>
    <submittedName>
        <fullName evidence="7">Rod shape-determining protein</fullName>
    </submittedName>
</protein>
<keyword evidence="2" id="KW-0963">Cytoplasm</keyword>
<dbReference type="PANTHER" id="PTHR42749:SF1">
    <property type="entry name" value="CELL SHAPE-DETERMINING PROTEIN MREB"/>
    <property type="match status" value="1"/>
</dbReference>
<evidence type="ECO:0000256" key="4">
    <source>
        <dbReference type="ARBA" id="ARBA00022840"/>
    </source>
</evidence>
<evidence type="ECO:0000256" key="5">
    <source>
        <dbReference type="ARBA" id="ARBA00022960"/>
    </source>
</evidence>
<dbReference type="GO" id="GO:0000902">
    <property type="term" value="P:cell morphogenesis"/>
    <property type="evidence" value="ECO:0007669"/>
    <property type="project" value="InterPro"/>
</dbReference>
<evidence type="ECO:0000313" key="7">
    <source>
        <dbReference type="EMBL" id="HIR66744.1"/>
    </source>
</evidence>
<accession>A0A9D1E5S7</accession>
<name>A0A9D1E5S7_9FIRM</name>
<keyword evidence="4" id="KW-0067">ATP-binding</keyword>
<dbReference type="GO" id="GO:0005524">
    <property type="term" value="F:ATP binding"/>
    <property type="evidence" value="ECO:0007669"/>
    <property type="project" value="UniProtKB-KW"/>
</dbReference>
<keyword evidence="5" id="KW-0133">Cell shape</keyword>
<dbReference type="InterPro" id="IPR056546">
    <property type="entry name" value="MreB_MamK-like"/>
</dbReference>
<dbReference type="PANTHER" id="PTHR42749">
    <property type="entry name" value="CELL SHAPE-DETERMINING PROTEIN MREB"/>
    <property type="match status" value="1"/>
</dbReference>
<dbReference type="SUPFAM" id="SSF53067">
    <property type="entry name" value="Actin-like ATPase domain"/>
    <property type="match status" value="2"/>
</dbReference>
<sequence>MIRLAIDVGSLITKIYMPGCGVVLSEATCVAVETEGGKPACKAFGDRARALWGKAAQNTRILNPVSEGEIVYPELLSELLNYFFGKIEISRRKAKNCEVMFVIPCGAKDELIQNYLDVAYACGIGRTCFTQAPFAAVIGQNVTLSETTPVFSLDVGYGITNIAVVSLDGIISGLSVNLGGGNIDLELMDYMAENFRIKIGSQTAEKLKNTVGSLLEDDNKMMVVDGRSLDGGTPLSVAVNSSQIEECITLYVDKILEYVNIVLSKLPAEVMSAVMHSGIYLSGGLSKLDGFGEYVSAKLGIPVNESEEPALCSVIGGGTILANDYLRSALATAE</sequence>
<dbReference type="Proteomes" id="UP000823913">
    <property type="component" value="Unassembled WGS sequence"/>
</dbReference>
<dbReference type="InterPro" id="IPR004753">
    <property type="entry name" value="MreB"/>
</dbReference>
<keyword evidence="3" id="KW-0547">Nucleotide-binding</keyword>
<dbReference type="GO" id="GO:0008360">
    <property type="term" value="P:regulation of cell shape"/>
    <property type="evidence" value="ECO:0007669"/>
    <property type="project" value="UniProtKB-KW"/>
</dbReference>
<dbReference type="GO" id="GO:0005737">
    <property type="term" value="C:cytoplasm"/>
    <property type="evidence" value="ECO:0007669"/>
    <property type="project" value="UniProtKB-SubCell"/>
</dbReference>
<reference evidence="7" key="1">
    <citation type="submission" date="2020-10" db="EMBL/GenBank/DDBJ databases">
        <authorList>
            <person name="Gilroy R."/>
        </authorList>
    </citation>
    <scope>NUCLEOTIDE SEQUENCE</scope>
    <source>
        <strain evidence="7">ChiW16-3235</strain>
    </source>
</reference>
<gene>
    <name evidence="7" type="ORF">IAB94_01705</name>
</gene>
<comment type="subcellular location">
    <subcellularLocation>
        <location evidence="1">Cytoplasm</location>
    </subcellularLocation>
</comment>
<organism evidence="7 8">
    <name type="scientific">Candidatus Coproplasma avicola</name>
    <dbReference type="NCBI Taxonomy" id="2840744"/>
    <lineage>
        <taxon>Bacteria</taxon>
        <taxon>Bacillati</taxon>
        <taxon>Bacillota</taxon>
        <taxon>Clostridia</taxon>
        <taxon>Eubacteriales</taxon>
        <taxon>Candidatus Coproplasma</taxon>
    </lineage>
</organism>
<evidence type="ECO:0000256" key="2">
    <source>
        <dbReference type="ARBA" id="ARBA00022490"/>
    </source>
</evidence>
<dbReference type="Gene3D" id="3.30.420.40">
    <property type="match status" value="2"/>
</dbReference>
<evidence type="ECO:0000256" key="6">
    <source>
        <dbReference type="ARBA" id="ARBA00023458"/>
    </source>
</evidence>
<comment type="similarity">
    <text evidence="6">Belongs to the FtsA/MreB family.</text>
</comment>
<dbReference type="EMBL" id="DVHK01000040">
    <property type="protein sequence ID" value="HIR66744.1"/>
    <property type="molecule type" value="Genomic_DNA"/>
</dbReference>
<evidence type="ECO:0000313" key="8">
    <source>
        <dbReference type="Proteomes" id="UP000823913"/>
    </source>
</evidence>
<dbReference type="PRINTS" id="PR01652">
    <property type="entry name" value="SHAPEPROTEIN"/>
</dbReference>
<proteinExistence type="inferred from homology"/>
<dbReference type="InterPro" id="IPR043129">
    <property type="entry name" value="ATPase_NBD"/>
</dbReference>
<reference evidence="7" key="2">
    <citation type="journal article" date="2021" name="PeerJ">
        <title>Extensive microbial diversity within the chicken gut microbiome revealed by metagenomics and culture.</title>
        <authorList>
            <person name="Gilroy R."/>
            <person name="Ravi A."/>
            <person name="Getino M."/>
            <person name="Pursley I."/>
            <person name="Horton D.L."/>
            <person name="Alikhan N.F."/>
            <person name="Baker D."/>
            <person name="Gharbi K."/>
            <person name="Hall N."/>
            <person name="Watson M."/>
            <person name="Adriaenssens E.M."/>
            <person name="Foster-Nyarko E."/>
            <person name="Jarju S."/>
            <person name="Secka A."/>
            <person name="Antonio M."/>
            <person name="Oren A."/>
            <person name="Chaudhuri R.R."/>
            <person name="La Ragione R."/>
            <person name="Hildebrand F."/>
            <person name="Pallen M.J."/>
        </authorList>
    </citation>
    <scope>NUCLEOTIDE SEQUENCE</scope>
    <source>
        <strain evidence="7">ChiW16-3235</strain>
    </source>
</reference>
<dbReference type="AlphaFoldDB" id="A0A9D1E5S7"/>
<comment type="caution">
    <text evidence="7">The sequence shown here is derived from an EMBL/GenBank/DDBJ whole genome shotgun (WGS) entry which is preliminary data.</text>
</comment>
<evidence type="ECO:0000256" key="3">
    <source>
        <dbReference type="ARBA" id="ARBA00022741"/>
    </source>
</evidence>
<evidence type="ECO:0000256" key="1">
    <source>
        <dbReference type="ARBA" id="ARBA00004496"/>
    </source>
</evidence>